<keyword evidence="5" id="KW-1185">Reference proteome</keyword>
<dbReference type="Pfam" id="PF17820">
    <property type="entry name" value="PDZ_6"/>
    <property type="match status" value="1"/>
</dbReference>
<accession>A0A7S9PYR4</accession>
<proteinExistence type="inferred from homology"/>
<evidence type="ECO:0000259" key="3">
    <source>
        <dbReference type="PROSITE" id="PS50106"/>
    </source>
</evidence>
<name>A0A7S9PYR4_9SPHI</name>
<dbReference type="Gene3D" id="2.40.10.120">
    <property type="match status" value="1"/>
</dbReference>
<keyword evidence="2" id="KW-0732">Signal</keyword>
<dbReference type="Pfam" id="PF13365">
    <property type="entry name" value="Trypsin_2"/>
    <property type="match status" value="1"/>
</dbReference>
<protein>
    <submittedName>
        <fullName evidence="4">Trypsin-like peptidase domain-containing protein</fullName>
    </submittedName>
</protein>
<dbReference type="Proteomes" id="UP000594759">
    <property type="component" value="Chromosome"/>
</dbReference>
<dbReference type="InterPro" id="IPR036034">
    <property type="entry name" value="PDZ_sf"/>
</dbReference>
<dbReference type="PANTHER" id="PTHR22939">
    <property type="entry name" value="SERINE PROTEASE FAMILY S1C HTRA-RELATED"/>
    <property type="match status" value="1"/>
</dbReference>
<feature type="signal peptide" evidence="2">
    <location>
        <begin position="1"/>
        <end position="23"/>
    </location>
</feature>
<dbReference type="SUPFAM" id="SSF50156">
    <property type="entry name" value="PDZ domain-like"/>
    <property type="match status" value="1"/>
</dbReference>
<dbReference type="Gene3D" id="2.30.42.10">
    <property type="match status" value="1"/>
</dbReference>
<evidence type="ECO:0000256" key="2">
    <source>
        <dbReference type="SAM" id="SignalP"/>
    </source>
</evidence>
<evidence type="ECO:0000256" key="1">
    <source>
        <dbReference type="ARBA" id="ARBA00010541"/>
    </source>
</evidence>
<dbReference type="SUPFAM" id="SSF50494">
    <property type="entry name" value="Trypsin-like serine proteases"/>
    <property type="match status" value="2"/>
</dbReference>
<dbReference type="InterPro" id="IPR001478">
    <property type="entry name" value="PDZ"/>
</dbReference>
<dbReference type="RefSeq" id="WP_196099104.1">
    <property type="nucleotide sequence ID" value="NZ_CP064939.1"/>
</dbReference>
<sequence length="558" mass="61128">MKKRYGSIIYIFFALLFAANARAQKKHVKQFEKIIGEAVKKAYPASVRMWGFDVQQNQRTSAQFSGVVVSADGYILTAAHTTIPGKNYKVFFPDGKECIALALGRIDNPKTPGMPDVAMMKITDNGVWPFAEMGYSGTLQPNEPCISISYPETLNQTLPTLRLGEVAEVKNKYGFIRSTCKMEPGDSGGPLFDYHGRVIGLHSAIDVAEDQNFEIPVDLYRKYWTALQQERTFTSFPDQPDSIATDPLAAVIQKENKQNNLHPDFKKAANKSIRGVKLVSTLKGKMQEVQGTLLTAKNNNGVTRQFVVTKLSLMGEEPKLVSNTGAEILIVSRDQPNDLALLEVKHTTKGGIDIEDVTADSALVQMGKMVYSAKADGQTLPSVLSSSLFGLAKQTSLPYLGAMVMFNSEPAQFSLIKPDGPASTAGIKVGDELVSINGKAITKASEFAPEILKLWPNDLITMSWKNERGTVSKTFALAEQHQPASNHPAEKFRGGKSARRDGFLHVFAHDGAIENSECGSPVFDFQGNFLGINIARFSRTCTLVTPAYLISKMIKQAM</sequence>
<comment type="similarity">
    <text evidence="1">Belongs to the peptidase S1C family.</text>
</comment>
<dbReference type="InterPro" id="IPR009003">
    <property type="entry name" value="Peptidase_S1_PA"/>
</dbReference>
<dbReference type="PANTHER" id="PTHR22939:SF129">
    <property type="entry name" value="SERINE PROTEASE HTRA2, MITOCHONDRIAL"/>
    <property type="match status" value="1"/>
</dbReference>
<dbReference type="KEGG" id="pex:IZT61_21800"/>
<dbReference type="PROSITE" id="PS50106">
    <property type="entry name" value="PDZ"/>
    <property type="match status" value="1"/>
</dbReference>
<evidence type="ECO:0000313" key="4">
    <source>
        <dbReference type="EMBL" id="QPH39638.1"/>
    </source>
</evidence>
<dbReference type="InterPro" id="IPR041489">
    <property type="entry name" value="PDZ_6"/>
</dbReference>
<dbReference type="AlphaFoldDB" id="A0A7S9PYR4"/>
<dbReference type="EMBL" id="CP064939">
    <property type="protein sequence ID" value="QPH39638.1"/>
    <property type="molecule type" value="Genomic_DNA"/>
</dbReference>
<feature type="chain" id="PRO_5032288684" evidence="2">
    <location>
        <begin position="24"/>
        <end position="558"/>
    </location>
</feature>
<reference evidence="4 5" key="1">
    <citation type="submission" date="2020-11" db="EMBL/GenBank/DDBJ databases">
        <title>Pedobacter endophytica, an endophytic bacteria isolated form Carex pumila.</title>
        <authorList>
            <person name="Peng Y."/>
            <person name="Jiang L."/>
            <person name="Lee J."/>
        </authorList>
    </citation>
    <scope>NUCLEOTIDE SEQUENCE [LARGE SCALE GENOMIC DNA]</scope>
    <source>
        <strain evidence="4 5">JBR3-12</strain>
    </source>
</reference>
<evidence type="ECO:0000313" key="5">
    <source>
        <dbReference type="Proteomes" id="UP000594759"/>
    </source>
</evidence>
<dbReference type="GO" id="GO:0008236">
    <property type="term" value="F:serine-type peptidase activity"/>
    <property type="evidence" value="ECO:0007669"/>
    <property type="project" value="UniProtKB-KW"/>
</dbReference>
<organism evidence="4 5">
    <name type="scientific">Pedobacter endophyticus</name>
    <dbReference type="NCBI Taxonomy" id="2789740"/>
    <lineage>
        <taxon>Bacteria</taxon>
        <taxon>Pseudomonadati</taxon>
        <taxon>Bacteroidota</taxon>
        <taxon>Sphingobacteriia</taxon>
        <taxon>Sphingobacteriales</taxon>
        <taxon>Sphingobacteriaceae</taxon>
        <taxon>Pedobacter</taxon>
    </lineage>
</organism>
<feature type="domain" description="PDZ" evidence="3">
    <location>
        <begin position="388"/>
        <end position="445"/>
    </location>
</feature>
<gene>
    <name evidence="4" type="ORF">IZT61_21800</name>
</gene>